<organism evidence="2 3">
    <name type="scientific">Arsenicibacter rosenii</name>
    <dbReference type="NCBI Taxonomy" id="1750698"/>
    <lineage>
        <taxon>Bacteria</taxon>
        <taxon>Pseudomonadati</taxon>
        <taxon>Bacteroidota</taxon>
        <taxon>Cytophagia</taxon>
        <taxon>Cytophagales</taxon>
        <taxon>Spirosomataceae</taxon>
        <taxon>Arsenicibacter</taxon>
    </lineage>
</organism>
<dbReference type="Proteomes" id="UP000181790">
    <property type="component" value="Unassembled WGS sequence"/>
</dbReference>
<protein>
    <submittedName>
        <fullName evidence="2">Uncharacterized protein</fullName>
    </submittedName>
</protein>
<dbReference type="AlphaFoldDB" id="A0A1S2VEE6"/>
<keyword evidence="3" id="KW-1185">Reference proteome</keyword>
<accession>A0A1S2VEE6</accession>
<dbReference type="OrthoDB" id="9884846at2"/>
<dbReference type="SUPFAM" id="SSF57997">
    <property type="entry name" value="Tropomyosin"/>
    <property type="match status" value="1"/>
</dbReference>
<reference evidence="2 3" key="1">
    <citation type="submission" date="2016-10" db="EMBL/GenBank/DDBJ databases">
        <title>Arsenicibacter rosenii gen. nov., sp. nov., an efficient arsenic-methylating bacterium isolated from an arsenic-contaminated paddy soil.</title>
        <authorList>
            <person name="Huang K."/>
        </authorList>
    </citation>
    <scope>NUCLEOTIDE SEQUENCE [LARGE SCALE GENOMIC DNA]</scope>
    <source>
        <strain evidence="2 3">SM-1</strain>
    </source>
</reference>
<dbReference type="EMBL" id="MORL01000018">
    <property type="protein sequence ID" value="OIN56790.1"/>
    <property type="molecule type" value="Genomic_DNA"/>
</dbReference>
<gene>
    <name evidence="2" type="ORF">BLX24_22710</name>
</gene>
<evidence type="ECO:0000256" key="1">
    <source>
        <dbReference type="SAM" id="Coils"/>
    </source>
</evidence>
<keyword evidence="1" id="KW-0175">Coiled coil</keyword>
<name>A0A1S2VEE6_9BACT</name>
<evidence type="ECO:0000313" key="3">
    <source>
        <dbReference type="Proteomes" id="UP000181790"/>
    </source>
</evidence>
<dbReference type="Gene3D" id="1.10.287.1490">
    <property type="match status" value="1"/>
</dbReference>
<evidence type="ECO:0000313" key="2">
    <source>
        <dbReference type="EMBL" id="OIN56790.1"/>
    </source>
</evidence>
<comment type="caution">
    <text evidence="2">The sequence shown here is derived from an EMBL/GenBank/DDBJ whole genome shotgun (WGS) entry which is preliminary data.</text>
</comment>
<dbReference type="RefSeq" id="WP_071505516.1">
    <property type="nucleotide sequence ID" value="NZ_MORL01000018.1"/>
</dbReference>
<feature type="coiled-coil region" evidence="1">
    <location>
        <begin position="7"/>
        <end position="83"/>
    </location>
</feature>
<proteinExistence type="predicted"/>
<sequence>MTQEEKVAGLEAQVKTLESGLEAATKAHNATKAKLAETTKQLDEHKVKLKDAEKQITAQAATIADIETDLDQAGAMIEELKKAAAKGPGETAKKKILTIDATDYEFVSEFRWKGEIVTFEKLQENTKLARELISEGVGDLKPVD</sequence>